<feature type="domain" description="Cytosol aminopeptidase" evidence="6">
    <location>
        <begin position="311"/>
        <end position="318"/>
    </location>
</feature>
<dbReference type="PANTHER" id="PTHR11963">
    <property type="entry name" value="LEUCINE AMINOPEPTIDASE-RELATED"/>
    <property type="match status" value="1"/>
</dbReference>
<keyword evidence="3" id="KW-0645">Protease</keyword>
<reference evidence="7 8" key="1">
    <citation type="submission" date="2020-06" db="EMBL/GenBank/DDBJ databases">
        <title>Rhizobium sp.nov. isolated from the tomato plant.</title>
        <authorList>
            <person name="Thin K.K."/>
            <person name="Zhang X."/>
            <person name="He S."/>
        </authorList>
    </citation>
    <scope>NUCLEOTIDE SEQUENCE [LARGE SCALE GENOMIC DNA]</scope>
    <source>
        <strain evidence="7 8">DBTS2</strain>
    </source>
</reference>
<dbReference type="PANTHER" id="PTHR11963:SF20">
    <property type="entry name" value="PEPTIDASE B"/>
    <property type="match status" value="1"/>
</dbReference>
<dbReference type="InterPro" id="IPR048816">
    <property type="entry name" value="Peptidase_M17_N_1"/>
</dbReference>
<keyword evidence="5" id="KW-0464">Manganese</keyword>
<evidence type="ECO:0000256" key="5">
    <source>
        <dbReference type="ARBA" id="ARBA00023211"/>
    </source>
</evidence>
<dbReference type="SUPFAM" id="SSF53187">
    <property type="entry name" value="Zn-dependent exopeptidases"/>
    <property type="match status" value="1"/>
</dbReference>
<organism evidence="7 8">
    <name type="scientific">Mycoplana rhizolycopersici</name>
    <dbReference type="NCBI Taxonomy" id="2746702"/>
    <lineage>
        <taxon>Bacteria</taxon>
        <taxon>Pseudomonadati</taxon>
        <taxon>Pseudomonadota</taxon>
        <taxon>Alphaproteobacteria</taxon>
        <taxon>Hyphomicrobiales</taxon>
        <taxon>Rhizobiaceae</taxon>
        <taxon>Mycoplana</taxon>
    </lineage>
</organism>
<gene>
    <name evidence="7" type="ORF">HV823_15855</name>
</gene>
<dbReference type="Proteomes" id="UP000659172">
    <property type="component" value="Unassembled WGS sequence"/>
</dbReference>
<dbReference type="RefSeq" id="WP_176950700.1">
    <property type="nucleotide sequence ID" value="NZ_JABXYK010000009.1"/>
</dbReference>
<name>A0ABX2QKB3_9HYPH</name>
<keyword evidence="4" id="KW-0378">Hydrolase</keyword>
<accession>A0ABX2QKB3</accession>
<dbReference type="InterPro" id="IPR043472">
    <property type="entry name" value="Macro_dom-like"/>
</dbReference>
<proteinExistence type="inferred from homology"/>
<dbReference type="CDD" id="cd00433">
    <property type="entry name" value="Peptidase_M17"/>
    <property type="match status" value="1"/>
</dbReference>
<keyword evidence="2 7" id="KW-0031">Aminopeptidase</keyword>
<sequence length="463" mass="49847">MAPYQFIERPSPFNTRGGKTLPIFAITPAHIETGTIDPIALDWARKAGFRAESGSLLLIPTEDGHLGGALFGLGKTPSEAPFLTGKLARTLPAGDWHIETAPLTANRLSLGYGLGSYRFERYRGATKDAPTLLIPGDADAADIRRQLAGVFLARDLINTPTNDMGPEALEDVFRALGEHYKAKVSVIKGDDLLTENFPLIHTVGRASAEAPRLLEMRWGKKGHRKVTLVGKGVCFDTGGLDIKPASSMLLMKKDLGGAANVMGLALMIMDAKLKIDLRVLVPAVENSISANAFRPGDIYRSRKGLTVQIDNTDAEGRLILADALALADEDEPDLLIDMATLTGAARVALGPDLPPFFTDDGDLAADLAEASLFVDDPLWRMPLYMGYDKDVSARIADLTNAPAGGMAGAITAALFLKRFVTRTKSWAHFDIYGWAPTERPHSPVGGEAQAIRALYHHLRMSAG</sequence>
<dbReference type="InterPro" id="IPR000819">
    <property type="entry name" value="Peptidase_M17_C"/>
</dbReference>
<dbReference type="Gene3D" id="3.40.630.10">
    <property type="entry name" value="Zn peptidases"/>
    <property type="match status" value="1"/>
</dbReference>
<evidence type="ECO:0000313" key="7">
    <source>
        <dbReference type="EMBL" id="NVP56729.1"/>
    </source>
</evidence>
<evidence type="ECO:0000256" key="1">
    <source>
        <dbReference type="ARBA" id="ARBA00009528"/>
    </source>
</evidence>
<dbReference type="InterPro" id="IPR011356">
    <property type="entry name" value="Leucine_aapep/pepB"/>
</dbReference>
<dbReference type="Pfam" id="PF00883">
    <property type="entry name" value="Peptidase_M17"/>
    <property type="match status" value="1"/>
</dbReference>
<dbReference type="EMBL" id="JABXYK010000009">
    <property type="protein sequence ID" value="NVP56729.1"/>
    <property type="molecule type" value="Genomic_DNA"/>
</dbReference>
<protein>
    <submittedName>
        <fullName evidence="7">Leucyl aminopeptidase family protein</fullName>
    </submittedName>
</protein>
<comment type="similarity">
    <text evidence="1">Belongs to the peptidase M17 family.</text>
</comment>
<comment type="caution">
    <text evidence="7">The sequence shown here is derived from an EMBL/GenBank/DDBJ whole genome shotgun (WGS) entry which is preliminary data.</text>
</comment>
<dbReference type="Gene3D" id="3.40.220.10">
    <property type="entry name" value="Leucine Aminopeptidase, subunit E, domain 1"/>
    <property type="match status" value="1"/>
</dbReference>
<evidence type="ECO:0000259" key="6">
    <source>
        <dbReference type="PROSITE" id="PS00631"/>
    </source>
</evidence>
<dbReference type="GO" id="GO:0004177">
    <property type="term" value="F:aminopeptidase activity"/>
    <property type="evidence" value="ECO:0007669"/>
    <property type="project" value="UniProtKB-KW"/>
</dbReference>
<evidence type="ECO:0000256" key="2">
    <source>
        <dbReference type="ARBA" id="ARBA00022438"/>
    </source>
</evidence>
<evidence type="ECO:0000256" key="4">
    <source>
        <dbReference type="ARBA" id="ARBA00022801"/>
    </source>
</evidence>
<dbReference type="PRINTS" id="PR00481">
    <property type="entry name" value="LAMNOPPTDASE"/>
</dbReference>
<dbReference type="Pfam" id="PF21337">
    <property type="entry name" value="Peptidase_M17_N_1"/>
    <property type="match status" value="1"/>
</dbReference>
<keyword evidence="8" id="KW-1185">Reference proteome</keyword>
<dbReference type="PROSITE" id="PS00631">
    <property type="entry name" value="CYTOSOL_AP"/>
    <property type="match status" value="1"/>
</dbReference>
<evidence type="ECO:0000313" key="8">
    <source>
        <dbReference type="Proteomes" id="UP000659172"/>
    </source>
</evidence>
<evidence type="ECO:0000256" key="3">
    <source>
        <dbReference type="ARBA" id="ARBA00022670"/>
    </source>
</evidence>